<dbReference type="PANTHER" id="PTHR31882:SF11">
    <property type="entry name" value="HDA1 COMPLEX SUBUNIT 2"/>
    <property type="match status" value="1"/>
</dbReference>
<feature type="region of interest" description="Disordered" evidence="3">
    <location>
        <begin position="84"/>
        <end position="235"/>
    </location>
</feature>
<feature type="region of interest" description="Disordered" evidence="3">
    <location>
        <begin position="525"/>
        <end position="544"/>
    </location>
</feature>
<evidence type="ECO:0000313" key="5">
    <source>
        <dbReference type="Proteomes" id="UP001519460"/>
    </source>
</evidence>
<feature type="non-terminal residue" evidence="4">
    <location>
        <position position="680"/>
    </location>
</feature>
<evidence type="ECO:0000256" key="2">
    <source>
        <dbReference type="SAM" id="Coils"/>
    </source>
</evidence>
<feature type="region of interest" description="Disordered" evidence="3">
    <location>
        <begin position="412"/>
        <end position="448"/>
    </location>
</feature>
<feature type="region of interest" description="Disordered" evidence="3">
    <location>
        <begin position="559"/>
        <end position="587"/>
    </location>
</feature>
<feature type="coiled-coil region" evidence="2">
    <location>
        <begin position="590"/>
        <end position="680"/>
    </location>
</feature>
<dbReference type="EMBL" id="JACVVK020000026">
    <property type="protein sequence ID" value="KAK7502330.1"/>
    <property type="molecule type" value="Genomic_DNA"/>
</dbReference>
<feature type="compositionally biased region" description="Low complexity" evidence="3">
    <location>
        <begin position="123"/>
        <end position="133"/>
    </location>
</feature>
<evidence type="ECO:0000313" key="4">
    <source>
        <dbReference type="EMBL" id="KAK7502330.1"/>
    </source>
</evidence>
<sequence>MLEIATGDGSNSSDSIISLSQSGASSISTTTTKPDQDLASQVQQLQEEKKLLEGRIRGYKTLSDLLVESKKENQQLKAQLKVLQAKQEGSSFSMQTSVDSGSKGISQLDFTKMSLNGTEEAVTPPTRTSTRSSGPASVPARNPPERGPPTSLQETAGPPHDSEETKLVSLPSGGALHKPGSGESTPMQESLGSVSNVSQAGSRSPDNLTSSPGDSERRSGRLGDNSPEMLQLDSDKYDEATYEKVGMRLAMGGSSLTGSMYAAGGERTENRTTDFPSLSSGLSGGMVHVHSADHSSLNPPFMGMMHHSYIGQASDAGGAGLAAEVETISEQLNSEPGDGSTAIAFQMHAIAERIARVEQKKDDQKKLIQTLMAENQDLKRRVKVTDSSHQAEMVALREHNTHLVQQLKRAHQGQGQEGTQIKSPSPPGDWVHVERPVNAGDSTSGSEQTLVDRVRKLEQEKAELHRANVNWKTQWDQMEQKHQAKLNEFHTKLMMAEQELSTVKSRLEEQSRDFETRLLELKRRCGEEESAREEALHEQRLSDRKCQELQDQLTEMRTQLSDTARDKQARTASQETQAGATSGAATSGSNAALEAEIAMLRQQLTVYLEDFEHEREDRTAAQLARDAARKNAETIARLNQQLNSQIKHMQRQLKDRDDTISTTLRQNEALQRQVADLKKK</sequence>
<keyword evidence="5" id="KW-1185">Reference proteome</keyword>
<evidence type="ECO:0000256" key="1">
    <source>
        <dbReference type="ARBA" id="ARBA00023054"/>
    </source>
</evidence>
<feature type="region of interest" description="Disordered" evidence="3">
    <location>
        <begin position="1"/>
        <end position="42"/>
    </location>
</feature>
<dbReference type="Gene3D" id="1.20.5.990">
    <property type="entry name" value="Nemo cc2-lz domain - 1d5 darpin complex"/>
    <property type="match status" value="1"/>
</dbReference>
<feature type="compositionally biased region" description="Polar residues" evidence="3">
    <location>
        <begin position="88"/>
        <end position="117"/>
    </location>
</feature>
<comment type="caution">
    <text evidence="4">The sequence shown here is derived from an EMBL/GenBank/DDBJ whole genome shotgun (WGS) entry which is preliminary data.</text>
</comment>
<name>A0ABD0LS09_9CAEN</name>
<evidence type="ECO:0000256" key="3">
    <source>
        <dbReference type="SAM" id="MobiDB-lite"/>
    </source>
</evidence>
<feature type="compositionally biased region" description="Polar residues" evidence="3">
    <location>
        <begin position="182"/>
        <end position="213"/>
    </location>
</feature>
<dbReference type="GO" id="GO:0005737">
    <property type="term" value="C:cytoplasm"/>
    <property type="evidence" value="ECO:0007669"/>
    <property type="project" value="UniProtKB-ARBA"/>
</dbReference>
<feature type="compositionally biased region" description="Polar residues" evidence="3">
    <location>
        <begin position="413"/>
        <end position="423"/>
    </location>
</feature>
<dbReference type="Proteomes" id="UP001519460">
    <property type="component" value="Unassembled WGS sequence"/>
</dbReference>
<proteinExistence type="predicted"/>
<feature type="coiled-coil region" evidence="2">
    <location>
        <begin position="354"/>
        <end position="381"/>
    </location>
</feature>
<accession>A0ABD0LS09</accession>
<dbReference type="AlphaFoldDB" id="A0ABD0LS09"/>
<reference evidence="4 5" key="1">
    <citation type="journal article" date="2023" name="Sci. Data">
        <title>Genome assembly of the Korean intertidal mud-creeper Batillaria attramentaria.</title>
        <authorList>
            <person name="Patra A.K."/>
            <person name="Ho P.T."/>
            <person name="Jun S."/>
            <person name="Lee S.J."/>
            <person name="Kim Y."/>
            <person name="Won Y.J."/>
        </authorList>
    </citation>
    <scope>NUCLEOTIDE SEQUENCE [LARGE SCALE GENOMIC DNA]</scope>
    <source>
        <strain evidence="4">Wonlab-2016</strain>
    </source>
</reference>
<dbReference type="PANTHER" id="PTHR31882">
    <property type="entry name" value="TNFAIP3-INTERACTING PROTEIN COILED COIL FAMILY MEMBER"/>
    <property type="match status" value="1"/>
</dbReference>
<feature type="compositionally biased region" description="Low complexity" evidence="3">
    <location>
        <begin position="576"/>
        <end position="587"/>
    </location>
</feature>
<gene>
    <name evidence="4" type="ORF">BaRGS_00006283</name>
</gene>
<protein>
    <submittedName>
        <fullName evidence="4">Uncharacterized protein</fullName>
    </submittedName>
</protein>
<keyword evidence="1 2" id="KW-0175">Coiled coil</keyword>
<organism evidence="4 5">
    <name type="scientific">Batillaria attramentaria</name>
    <dbReference type="NCBI Taxonomy" id="370345"/>
    <lineage>
        <taxon>Eukaryota</taxon>
        <taxon>Metazoa</taxon>
        <taxon>Spiralia</taxon>
        <taxon>Lophotrochozoa</taxon>
        <taxon>Mollusca</taxon>
        <taxon>Gastropoda</taxon>
        <taxon>Caenogastropoda</taxon>
        <taxon>Sorbeoconcha</taxon>
        <taxon>Cerithioidea</taxon>
        <taxon>Batillariidae</taxon>
        <taxon>Batillaria</taxon>
    </lineage>
</organism>
<feature type="compositionally biased region" description="Low complexity" evidence="3">
    <location>
        <begin position="1"/>
        <end position="32"/>
    </location>
</feature>
<dbReference type="GO" id="GO:0043122">
    <property type="term" value="P:regulation of canonical NF-kappaB signal transduction"/>
    <property type="evidence" value="ECO:0007669"/>
    <property type="project" value="UniProtKB-ARBA"/>
</dbReference>